<proteinExistence type="predicted"/>
<organism evidence="2 3">
    <name type="scientific">Altericroceibacterium endophyticum</name>
    <dbReference type="NCBI Taxonomy" id="1808508"/>
    <lineage>
        <taxon>Bacteria</taxon>
        <taxon>Pseudomonadati</taxon>
        <taxon>Pseudomonadota</taxon>
        <taxon>Alphaproteobacteria</taxon>
        <taxon>Sphingomonadales</taxon>
        <taxon>Erythrobacteraceae</taxon>
        <taxon>Altericroceibacterium</taxon>
    </lineage>
</organism>
<keyword evidence="3" id="KW-1185">Reference proteome</keyword>
<comment type="caution">
    <text evidence="2">The sequence shown here is derived from an EMBL/GenBank/DDBJ whole genome shotgun (WGS) entry which is preliminary data.</text>
</comment>
<reference evidence="2 3" key="1">
    <citation type="submission" date="2019-12" db="EMBL/GenBank/DDBJ databases">
        <title>Genomic-based taxomic classification of the family Erythrobacteraceae.</title>
        <authorList>
            <person name="Xu L."/>
        </authorList>
    </citation>
    <scope>NUCLEOTIDE SEQUENCE [LARGE SCALE GENOMIC DNA]</scope>
    <source>
        <strain evidence="2 3">LMG 29518</strain>
    </source>
</reference>
<dbReference type="Proteomes" id="UP000438476">
    <property type="component" value="Unassembled WGS sequence"/>
</dbReference>
<dbReference type="AlphaFoldDB" id="A0A6I4T129"/>
<dbReference type="Gene3D" id="3.30.10.10">
    <property type="entry name" value="Trypsin Inhibitor V, subunit A"/>
    <property type="match status" value="1"/>
</dbReference>
<evidence type="ECO:0000313" key="3">
    <source>
        <dbReference type="Proteomes" id="UP000438476"/>
    </source>
</evidence>
<evidence type="ECO:0000256" key="1">
    <source>
        <dbReference type="SAM" id="SignalP"/>
    </source>
</evidence>
<protein>
    <recommendedName>
        <fullName evidence="4">Peptidase inhibitor I78</fullName>
    </recommendedName>
</protein>
<evidence type="ECO:0008006" key="4">
    <source>
        <dbReference type="Google" id="ProtNLM"/>
    </source>
</evidence>
<dbReference type="PROSITE" id="PS51257">
    <property type="entry name" value="PROKAR_LIPOPROTEIN"/>
    <property type="match status" value="1"/>
</dbReference>
<accession>A0A6I4T129</accession>
<sequence length="129" mass="13656">MRRHLAGACLFSAMALAACGETQPVGGQDDAAHVDSEIAQSAPYPDYGPVELEGDQELAGPNACNLARAERFVGQLANSDTRARLMKAVAPLLNIRWVGPGMATTDDLRPDRLNVHLNAGNTITRVTCG</sequence>
<feature type="signal peptide" evidence="1">
    <location>
        <begin position="1"/>
        <end position="17"/>
    </location>
</feature>
<feature type="chain" id="PRO_5026176765" description="Peptidase inhibitor I78" evidence="1">
    <location>
        <begin position="18"/>
        <end position="129"/>
    </location>
</feature>
<name>A0A6I4T129_9SPHN</name>
<gene>
    <name evidence="2" type="ORF">GRI91_02520</name>
</gene>
<dbReference type="Pfam" id="PF11720">
    <property type="entry name" value="Inhibitor_I78"/>
    <property type="match status" value="1"/>
</dbReference>
<keyword evidence="1" id="KW-0732">Signal</keyword>
<evidence type="ECO:0000313" key="2">
    <source>
        <dbReference type="EMBL" id="MXO64626.1"/>
    </source>
</evidence>
<dbReference type="InterPro" id="IPR021719">
    <property type="entry name" value="Prot_inh_I78"/>
</dbReference>
<dbReference type="EMBL" id="WTYT01000001">
    <property type="protein sequence ID" value="MXO64626.1"/>
    <property type="molecule type" value="Genomic_DNA"/>
</dbReference>